<organism evidence="1 2">
    <name type="scientific">Paenibacillus hexagrammi</name>
    <dbReference type="NCBI Taxonomy" id="2908839"/>
    <lineage>
        <taxon>Bacteria</taxon>
        <taxon>Bacillati</taxon>
        <taxon>Bacillota</taxon>
        <taxon>Bacilli</taxon>
        <taxon>Bacillales</taxon>
        <taxon>Paenibacillaceae</taxon>
        <taxon>Paenibacillus</taxon>
    </lineage>
</organism>
<accession>A0ABY3SID7</accession>
<dbReference type="Proteomes" id="UP001649230">
    <property type="component" value="Chromosome"/>
</dbReference>
<evidence type="ECO:0000313" key="2">
    <source>
        <dbReference type="Proteomes" id="UP001649230"/>
    </source>
</evidence>
<evidence type="ECO:0000313" key="1">
    <source>
        <dbReference type="EMBL" id="UJF32890.1"/>
    </source>
</evidence>
<reference evidence="1 2" key="1">
    <citation type="journal article" date="2024" name="Int. J. Syst. Evol. Microbiol.">
        <title>Paenibacillus hexagrammi sp. nov., a novel bacterium isolated from the gut content of Hexagrammos agrammus.</title>
        <authorList>
            <person name="Jung H.K."/>
            <person name="Kim D.G."/>
            <person name="Zin H."/>
            <person name="Park J."/>
            <person name="Jung H."/>
            <person name="Kim Y.O."/>
            <person name="Kong H.J."/>
            <person name="Kim J.W."/>
            <person name="Kim Y.S."/>
        </authorList>
    </citation>
    <scope>NUCLEOTIDE SEQUENCE [LARGE SCALE GENOMIC DNA]</scope>
    <source>
        <strain evidence="1 2">YPD9-1</strain>
    </source>
</reference>
<proteinExistence type="predicted"/>
<dbReference type="EMBL" id="CP090978">
    <property type="protein sequence ID" value="UJF32890.1"/>
    <property type="molecule type" value="Genomic_DNA"/>
</dbReference>
<protein>
    <submittedName>
        <fullName evidence="1">Uncharacterized protein</fullName>
    </submittedName>
</protein>
<name>A0ABY3SID7_9BACL</name>
<keyword evidence="2" id="KW-1185">Reference proteome</keyword>
<dbReference type="SUPFAM" id="SSF49764">
    <property type="entry name" value="HSP20-like chaperones"/>
    <property type="match status" value="1"/>
</dbReference>
<gene>
    <name evidence="1" type="ORF">L0M14_25480</name>
</gene>
<dbReference type="InterPro" id="IPR008978">
    <property type="entry name" value="HSP20-like_chaperone"/>
</dbReference>
<sequence length="153" mass="17707">MSGYNRQPWLKWDQIEKFLGQKLPFGEKGQTFLDNMTWVEGYVQDVLKKAADGFQNANIAGGKAAGTETFETHDHIIVHVKLPKEEDPRAMQVFVKSNQIKLTGFVNGKNQIIKLPSLVLPRTARVRYKTRTLQIQIRKRGLKEQYQEAYIRF</sequence>
<dbReference type="RefSeq" id="WP_235119233.1">
    <property type="nucleotide sequence ID" value="NZ_CP090978.1"/>
</dbReference>